<evidence type="ECO:0000313" key="4">
    <source>
        <dbReference type="EMBL" id="GIG17188.1"/>
    </source>
</evidence>
<reference evidence="4" key="1">
    <citation type="submission" date="2021-01" db="EMBL/GenBank/DDBJ databases">
        <title>Whole genome shotgun sequence of Catellatospora methionotrophica NBRC 14553.</title>
        <authorList>
            <person name="Komaki H."/>
            <person name="Tamura T."/>
        </authorList>
    </citation>
    <scope>NUCLEOTIDE SEQUENCE</scope>
    <source>
        <strain evidence="4">NBRC 14553</strain>
    </source>
</reference>
<organism evidence="4 5">
    <name type="scientific">Catellatospora methionotrophica</name>
    <dbReference type="NCBI Taxonomy" id="121620"/>
    <lineage>
        <taxon>Bacteria</taxon>
        <taxon>Bacillati</taxon>
        <taxon>Actinomycetota</taxon>
        <taxon>Actinomycetes</taxon>
        <taxon>Micromonosporales</taxon>
        <taxon>Micromonosporaceae</taxon>
        <taxon>Catellatospora</taxon>
    </lineage>
</organism>
<dbReference type="EMBL" id="BONJ01000030">
    <property type="protein sequence ID" value="GIG17188.1"/>
    <property type="molecule type" value="Genomic_DNA"/>
</dbReference>
<dbReference type="InterPro" id="IPR000836">
    <property type="entry name" value="PRTase_dom"/>
</dbReference>
<evidence type="ECO:0000259" key="2">
    <source>
        <dbReference type="Pfam" id="PF12500"/>
    </source>
</evidence>
<proteinExistence type="predicted"/>
<comment type="caution">
    <text evidence="4">The sequence shown here is derived from an EMBL/GenBank/DDBJ whole genome shotgun (WGS) entry which is preliminary data.</text>
</comment>
<dbReference type="Pfam" id="PF15609">
    <property type="entry name" value="PRTase_2"/>
    <property type="match status" value="1"/>
</dbReference>
<feature type="region of interest" description="Disordered" evidence="1">
    <location>
        <begin position="1"/>
        <end position="58"/>
    </location>
</feature>
<evidence type="ECO:0000313" key="5">
    <source>
        <dbReference type="Proteomes" id="UP000660339"/>
    </source>
</evidence>
<dbReference type="InterPro" id="IPR041688">
    <property type="entry name" value="PRTase_2"/>
</dbReference>
<dbReference type="AlphaFoldDB" id="A0A8J3LF80"/>
<keyword evidence="5" id="KW-1185">Reference proteome</keyword>
<evidence type="ECO:0000259" key="3">
    <source>
        <dbReference type="Pfam" id="PF15609"/>
    </source>
</evidence>
<dbReference type="CDD" id="cd06223">
    <property type="entry name" value="PRTases_typeI"/>
    <property type="match status" value="1"/>
</dbReference>
<dbReference type="InterPro" id="IPR022537">
    <property type="entry name" value="TRSP_dom"/>
</dbReference>
<dbReference type="SUPFAM" id="SSF53271">
    <property type="entry name" value="PRTase-like"/>
    <property type="match status" value="1"/>
</dbReference>
<dbReference type="Gene3D" id="3.40.50.2020">
    <property type="match status" value="1"/>
</dbReference>
<dbReference type="InterPro" id="IPR029057">
    <property type="entry name" value="PRTase-like"/>
</dbReference>
<evidence type="ECO:0008006" key="6">
    <source>
        <dbReference type="Google" id="ProtNLM"/>
    </source>
</evidence>
<name>A0A8J3LF80_9ACTN</name>
<dbReference type="Pfam" id="PF12500">
    <property type="entry name" value="TRSP"/>
    <property type="match status" value="1"/>
</dbReference>
<evidence type="ECO:0000256" key="1">
    <source>
        <dbReference type="SAM" id="MobiDB-lite"/>
    </source>
</evidence>
<feature type="domain" description="TRSP" evidence="2">
    <location>
        <begin position="347"/>
        <end position="500"/>
    </location>
</feature>
<dbReference type="RefSeq" id="WP_203671728.1">
    <property type="nucleotide sequence ID" value="NZ_BAAATT010000030.1"/>
</dbReference>
<sequence length="513" mass="54648">MRRVRESPSRRPQSVLERMPDEFTRAGSHPSAAPGADNGGVPRQAGRTEADLDGTGTPAVWAGDWVADRLGVVVTMNTSATEQTAEQTESGGGAQASRYDKVMLSDLAGLAVRRNTRRAHLVVSTVLGKNIPVTPRRASEAGHRLGELVAQAIGASPVLVIGYAETATSLGHLVADALPDADYLHSTRRLLPGETPVGTFTEAHSHATEHLLVPAEPELLATERPVVLVDDELTTGRTALATIGVLQAIRHRPRYIIATLLDLRSDADRAAFAADAARLGTRIDVVALAQGVLSTPDDVLERGRQLVAEFSEPSEQARTPDRTGRAATVRATVRRVNPQWPAGLPVGGRRGIPAARRGELDDAVRQVAATVADQLPANGRILVLGTEELMYTPLRVACAIAEQRSEHPADEILFSSTTRSPALAIDDPSYAIRTSLAFPAHDLRAVVVRDTAGHRDAPERFAYNVAPSAREPGFAAIVLVIDGPGDTDALWDPSGLVEALRGVCDELIVVRLP</sequence>
<gene>
    <name evidence="4" type="ORF">Cme02nite_55200</name>
</gene>
<protein>
    <recommendedName>
        <fullName evidence="6">TRSP domain C terminus to PRTase_2</fullName>
    </recommendedName>
</protein>
<dbReference type="Proteomes" id="UP000660339">
    <property type="component" value="Unassembled WGS sequence"/>
</dbReference>
<feature type="domain" description="Orotate phosphoribosyltransferase-like" evidence="3">
    <location>
        <begin position="107"/>
        <end position="291"/>
    </location>
</feature>
<accession>A0A8J3LF80</accession>